<dbReference type="AlphaFoldDB" id="A0A451FM07"/>
<dbReference type="Gene3D" id="3.10.20.30">
    <property type="match status" value="1"/>
</dbReference>
<sequence length="69" mass="7799">MSVLINGELYILNYEVVLDKYLSFLKISESEIASNIFECNNKIILKAEFNKLKLSNFTKIELVQVVGGG</sequence>
<proteinExistence type="predicted"/>
<dbReference type="InterPro" id="IPR016155">
    <property type="entry name" value="Mopterin_synth/thiamin_S_b"/>
</dbReference>
<protein>
    <submittedName>
        <fullName evidence="1">Thiamine biosynthesis protein</fullName>
    </submittedName>
</protein>
<evidence type="ECO:0000313" key="1">
    <source>
        <dbReference type="EMBL" id="QAA11420.1"/>
    </source>
</evidence>
<name>A0A451FM07_9STRA</name>
<geneLocation type="plastid" evidence="1"/>
<dbReference type="SUPFAM" id="SSF54285">
    <property type="entry name" value="MoaD/ThiS"/>
    <property type="match status" value="1"/>
</dbReference>
<dbReference type="EMBL" id="MK281453">
    <property type="protein sequence ID" value="QAA11420.1"/>
    <property type="molecule type" value="Genomic_DNA"/>
</dbReference>
<organism evidence="1">
    <name type="scientific">Eustigmatophyceae sp. Bat 8/9-7w</name>
    <dbReference type="NCBI Taxonomy" id="2506144"/>
    <lineage>
        <taxon>Eukaryota</taxon>
        <taxon>Sar</taxon>
        <taxon>Stramenopiles</taxon>
        <taxon>Ochrophyta</taxon>
        <taxon>Eustigmatophyceae</taxon>
    </lineage>
</organism>
<accession>A0A451FM07</accession>
<gene>
    <name evidence="1" type="primary">thiS</name>
</gene>
<reference evidence="1" key="1">
    <citation type="journal article" date="2019" name="Genome Biol. Evol.">
        <title>Plastid Genomes and Proteins Illuminate the Evolution of Eustigmatophyte Algae and Their Bacterial Endosymbionts.</title>
        <authorList>
            <person name="Sevcikova T."/>
            <person name="Yurchenko T."/>
            <person name="Fawley K.P."/>
            <person name="Amaral R."/>
            <person name="Strnad H."/>
            <person name="Santos L.M."/>
            <person name="Fawley M.W."/>
            <person name="Elias M."/>
        </authorList>
    </citation>
    <scope>NUCLEOTIDE SEQUENCE</scope>
</reference>
<dbReference type="GeneID" id="38947477"/>
<keyword evidence="1" id="KW-0934">Plastid</keyword>
<dbReference type="InterPro" id="IPR012675">
    <property type="entry name" value="Beta-grasp_dom_sf"/>
</dbReference>
<dbReference type="RefSeq" id="YP_009550488.1">
    <property type="nucleotide sequence ID" value="NC_040295.1"/>
</dbReference>